<keyword evidence="5 13" id="KW-0349">Heme</keyword>
<evidence type="ECO:0000256" key="4">
    <source>
        <dbReference type="ARBA" id="ARBA00010617"/>
    </source>
</evidence>
<dbReference type="CDD" id="cd11065">
    <property type="entry name" value="CYP64-like"/>
    <property type="match status" value="1"/>
</dbReference>
<comment type="cofactor">
    <cofactor evidence="1">
        <name>heme</name>
        <dbReference type="ChEBI" id="CHEBI:30413"/>
    </cofactor>
</comment>
<evidence type="ECO:0000256" key="11">
    <source>
        <dbReference type="ARBA" id="ARBA00023033"/>
    </source>
</evidence>
<evidence type="ECO:0000256" key="10">
    <source>
        <dbReference type="ARBA" id="ARBA00023004"/>
    </source>
</evidence>
<gene>
    <name evidence="14" type="ORF">GFSPODELE1_LOCUS9764</name>
</gene>
<dbReference type="InterPro" id="IPR036396">
    <property type="entry name" value="Cyt_P450_sf"/>
</dbReference>
<dbReference type="Pfam" id="PF00067">
    <property type="entry name" value="p450"/>
    <property type="match status" value="1"/>
</dbReference>
<reference evidence="15" key="1">
    <citation type="submission" date="2024-04" db="EMBL/GenBank/DDBJ databases">
        <authorList>
            <person name="Shaw F."/>
            <person name="Minotto A."/>
        </authorList>
    </citation>
    <scope>NUCLEOTIDE SEQUENCE [LARGE SCALE GENOMIC DNA]</scope>
</reference>
<protein>
    <recommendedName>
        <fullName evidence="16">Cytochrome P450</fullName>
    </recommendedName>
</protein>
<keyword evidence="12" id="KW-0472">Membrane</keyword>
<evidence type="ECO:0000256" key="5">
    <source>
        <dbReference type="ARBA" id="ARBA00022617"/>
    </source>
</evidence>
<dbReference type="PROSITE" id="PS00086">
    <property type="entry name" value="CYTOCHROME_P450"/>
    <property type="match status" value="1"/>
</dbReference>
<keyword evidence="7 13" id="KW-0479">Metal-binding</keyword>
<evidence type="ECO:0000256" key="7">
    <source>
        <dbReference type="ARBA" id="ARBA00022723"/>
    </source>
</evidence>
<dbReference type="Gene3D" id="1.10.630.10">
    <property type="entry name" value="Cytochrome P450"/>
    <property type="match status" value="1"/>
</dbReference>
<sequence length="545" mass="60556">MFRRSTPAKGFINILSSETSDVWFPPSTMALLPYHIDSVLLVGLAALIVHSFIQRRTNTARLPVPPGPPPLPVIGNLLDLPVAAEPWKAYAGLSQRYGDVVHLSVFGQTIIILSSLEAISDLFEKRSTIYSSRPHSTMLHELMGMDWSLAIMPYGEEWRKVRRGFHQYFNSNVAPNYHTVHEEQSHDFLKRLRQTPEDFLDHIRHAFAATIMKVTYGIEVKDADNEYIHLAENAIIGFNAAAQPGRFLVDSFSPLRYVPAWMPGADFQRLAAHWKEVGLQMLNKPFDAVKSAVASGSAVPSVASDMIEHILSSPDREEQEAIARRSAGIAYVGGADTTISAVSSFFLAMAMYPEVQKKAQAELDAVVGPNRLPTFADRPSLPYIEAIVKEILRWKLVTPMSVPHCTSADDEYRGFFIPKGSVVFAAAWSILHNPVEFPDPESFNPDRFLKDGKLNPDVLDPTVACFGFGRRICAGRYFALNQLYSTVATVLHIFNISPALDDKGHPIPVEPHMSSGIVSYPEPFKCNIKPRSPAADALTKESHHE</sequence>
<organism evidence="14 15">
    <name type="scientific">Somion occarium</name>
    <dbReference type="NCBI Taxonomy" id="3059160"/>
    <lineage>
        <taxon>Eukaryota</taxon>
        <taxon>Fungi</taxon>
        <taxon>Dikarya</taxon>
        <taxon>Basidiomycota</taxon>
        <taxon>Agaricomycotina</taxon>
        <taxon>Agaricomycetes</taxon>
        <taxon>Polyporales</taxon>
        <taxon>Cerrenaceae</taxon>
        <taxon>Somion</taxon>
    </lineage>
</organism>
<dbReference type="PRINTS" id="PR00385">
    <property type="entry name" value="P450"/>
</dbReference>
<evidence type="ECO:0000256" key="2">
    <source>
        <dbReference type="ARBA" id="ARBA00004167"/>
    </source>
</evidence>
<dbReference type="InterPro" id="IPR002401">
    <property type="entry name" value="Cyt_P450_E_grp-I"/>
</dbReference>
<evidence type="ECO:0000313" key="14">
    <source>
        <dbReference type="EMBL" id="CAL1714422.1"/>
    </source>
</evidence>
<keyword evidence="9 13" id="KW-0560">Oxidoreductase</keyword>
<dbReference type="InterPro" id="IPR001128">
    <property type="entry name" value="Cyt_P450"/>
</dbReference>
<keyword evidence="11 13" id="KW-0503">Monooxygenase</keyword>
<evidence type="ECO:0000256" key="9">
    <source>
        <dbReference type="ARBA" id="ARBA00023002"/>
    </source>
</evidence>
<evidence type="ECO:0000256" key="6">
    <source>
        <dbReference type="ARBA" id="ARBA00022692"/>
    </source>
</evidence>
<keyword evidence="8" id="KW-1133">Transmembrane helix</keyword>
<dbReference type="EMBL" id="OZ037951">
    <property type="protein sequence ID" value="CAL1714422.1"/>
    <property type="molecule type" value="Genomic_DNA"/>
</dbReference>
<dbReference type="PRINTS" id="PR00463">
    <property type="entry name" value="EP450I"/>
</dbReference>
<dbReference type="Proteomes" id="UP001497453">
    <property type="component" value="Chromosome 8"/>
</dbReference>
<accession>A0ABP1E389</accession>
<keyword evidence="15" id="KW-1185">Reference proteome</keyword>
<evidence type="ECO:0000256" key="12">
    <source>
        <dbReference type="ARBA" id="ARBA00023136"/>
    </source>
</evidence>
<keyword evidence="10 13" id="KW-0408">Iron</keyword>
<keyword evidence="6" id="KW-0812">Transmembrane</keyword>
<evidence type="ECO:0000256" key="8">
    <source>
        <dbReference type="ARBA" id="ARBA00022989"/>
    </source>
</evidence>
<dbReference type="PANTHER" id="PTHR46300">
    <property type="entry name" value="P450, PUTATIVE (EUROFUNG)-RELATED-RELATED"/>
    <property type="match status" value="1"/>
</dbReference>
<dbReference type="InterPro" id="IPR017972">
    <property type="entry name" value="Cyt_P450_CS"/>
</dbReference>
<comment type="subcellular location">
    <subcellularLocation>
        <location evidence="2">Membrane</location>
        <topology evidence="2">Single-pass membrane protein</topology>
    </subcellularLocation>
</comment>
<proteinExistence type="inferred from homology"/>
<evidence type="ECO:0000256" key="1">
    <source>
        <dbReference type="ARBA" id="ARBA00001971"/>
    </source>
</evidence>
<dbReference type="PANTHER" id="PTHR46300:SF7">
    <property type="entry name" value="P450, PUTATIVE (EUROFUNG)-RELATED"/>
    <property type="match status" value="1"/>
</dbReference>
<name>A0ABP1E389_9APHY</name>
<comment type="pathway">
    <text evidence="3">Secondary metabolite biosynthesis.</text>
</comment>
<evidence type="ECO:0008006" key="16">
    <source>
        <dbReference type="Google" id="ProtNLM"/>
    </source>
</evidence>
<dbReference type="InterPro" id="IPR050364">
    <property type="entry name" value="Cytochrome_P450_fung"/>
</dbReference>
<evidence type="ECO:0000256" key="3">
    <source>
        <dbReference type="ARBA" id="ARBA00005179"/>
    </source>
</evidence>
<evidence type="ECO:0000313" key="15">
    <source>
        <dbReference type="Proteomes" id="UP001497453"/>
    </source>
</evidence>
<comment type="similarity">
    <text evidence="4 13">Belongs to the cytochrome P450 family.</text>
</comment>
<evidence type="ECO:0000256" key="13">
    <source>
        <dbReference type="RuleBase" id="RU000461"/>
    </source>
</evidence>
<dbReference type="SUPFAM" id="SSF48264">
    <property type="entry name" value="Cytochrome P450"/>
    <property type="match status" value="1"/>
</dbReference>